<keyword evidence="1" id="KW-0732">Signal</keyword>
<accession>A0AAQ4DS64</accession>
<proteinExistence type="predicted"/>
<sequence>MNALYLLGFAFVIGMMACEGNVIPGSPVAERSMVCYLDCSPSTYCHRYRKCLCYYRGDYRDTCVTQEEGLKKGGILVS</sequence>
<reference evidence="2 3" key="1">
    <citation type="journal article" date="2023" name="Arcadia Sci">
        <title>De novo assembly of a long-read Amblyomma americanum tick genome.</title>
        <authorList>
            <person name="Chou S."/>
            <person name="Poskanzer K.E."/>
            <person name="Rollins M."/>
            <person name="Thuy-Boun P.S."/>
        </authorList>
    </citation>
    <scope>NUCLEOTIDE SEQUENCE [LARGE SCALE GENOMIC DNA]</scope>
    <source>
        <strain evidence="2">F_SG_1</strain>
        <tissue evidence="2">Salivary glands</tissue>
    </source>
</reference>
<dbReference type="Proteomes" id="UP001321473">
    <property type="component" value="Unassembled WGS sequence"/>
</dbReference>
<evidence type="ECO:0008006" key="4">
    <source>
        <dbReference type="Google" id="ProtNLM"/>
    </source>
</evidence>
<feature type="signal peptide" evidence="1">
    <location>
        <begin position="1"/>
        <end position="20"/>
    </location>
</feature>
<comment type="caution">
    <text evidence="2">The sequence shown here is derived from an EMBL/GenBank/DDBJ whole genome shotgun (WGS) entry which is preliminary data.</text>
</comment>
<keyword evidence="3" id="KW-1185">Reference proteome</keyword>
<dbReference type="AlphaFoldDB" id="A0AAQ4DS64"/>
<gene>
    <name evidence="2" type="ORF">V5799_032086</name>
</gene>
<organism evidence="2 3">
    <name type="scientific">Amblyomma americanum</name>
    <name type="common">Lone star tick</name>
    <dbReference type="NCBI Taxonomy" id="6943"/>
    <lineage>
        <taxon>Eukaryota</taxon>
        <taxon>Metazoa</taxon>
        <taxon>Ecdysozoa</taxon>
        <taxon>Arthropoda</taxon>
        <taxon>Chelicerata</taxon>
        <taxon>Arachnida</taxon>
        <taxon>Acari</taxon>
        <taxon>Parasitiformes</taxon>
        <taxon>Ixodida</taxon>
        <taxon>Ixodoidea</taxon>
        <taxon>Ixodidae</taxon>
        <taxon>Amblyomminae</taxon>
        <taxon>Amblyomma</taxon>
    </lineage>
</organism>
<evidence type="ECO:0000313" key="3">
    <source>
        <dbReference type="Proteomes" id="UP001321473"/>
    </source>
</evidence>
<evidence type="ECO:0000256" key="1">
    <source>
        <dbReference type="SAM" id="SignalP"/>
    </source>
</evidence>
<dbReference type="EMBL" id="JARKHS020027533">
    <property type="protein sequence ID" value="KAK8765304.1"/>
    <property type="molecule type" value="Genomic_DNA"/>
</dbReference>
<name>A0AAQ4DS64_AMBAM</name>
<feature type="chain" id="PRO_5042891802" description="Secreted protein" evidence="1">
    <location>
        <begin position="21"/>
        <end position="78"/>
    </location>
</feature>
<protein>
    <recommendedName>
        <fullName evidence="4">Secreted protein</fullName>
    </recommendedName>
</protein>
<evidence type="ECO:0000313" key="2">
    <source>
        <dbReference type="EMBL" id="KAK8765304.1"/>
    </source>
</evidence>